<proteinExistence type="inferred from homology"/>
<accession>A0ABP9YJD6</accession>
<comment type="similarity">
    <text evidence="1">Belongs to the eukaryotic ribosomal protein eL32 family.</text>
</comment>
<dbReference type="Proteomes" id="UP001473302">
    <property type="component" value="Unassembled WGS sequence"/>
</dbReference>
<name>A0ABP9YJD6_9FUNG</name>
<keyword evidence="3" id="KW-0687">Ribonucleoprotein</keyword>
<dbReference type="PANTHER" id="PTHR23413:SF1">
    <property type="entry name" value="RIBOSOMAL PROTEIN L32"/>
    <property type="match status" value="1"/>
</dbReference>
<dbReference type="Pfam" id="PF01655">
    <property type="entry name" value="Ribosomal_L32e"/>
    <property type="match status" value="1"/>
</dbReference>
<keyword evidence="2 4" id="KW-0689">Ribosomal protein</keyword>
<evidence type="ECO:0000313" key="5">
    <source>
        <dbReference type="Proteomes" id="UP001473302"/>
    </source>
</evidence>
<dbReference type="SMART" id="SM01393">
    <property type="entry name" value="Ribosomal_L32e"/>
    <property type="match status" value="1"/>
</dbReference>
<reference evidence="4 5" key="1">
    <citation type="submission" date="2024-04" db="EMBL/GenBank/DDBJ databases">
        <title>genome sequences of Mucor flavus KT1a and Helicostylum pulchrum KT1b strains isolated from the surface of a dry-aged beef.</title>
        <authorList>
            <person name="Toyotome T."/>
            <person name="Hosono M."/>
            <person name="Torimaru M."/>
            <person name="Fukuda K."/>
            <person name="Mikami N."/>
        </authorList>
    </citation>
    <scope>NUCLEOTIDE SEQUENCE [LARGE SCALE GENOMIC DNA]</scope>
    <source>
        <strain evidence="4 5">KT1a</strain>
    </source>
</reference>
<keyword evidence="5" id="KW-1185">Reference proteome</keyword>
<dbReference type="InterPro" id="IPR001515">
    <property type="entry name" value="Ribosomal_eL32"/>
</dbReference>
<dbReference type="GO" id="GO:0005840">
    <property type="term" value="C:ribosome"/>
    <property type="evidence" value="ECO:0007669"/>
    <property type="project" value="UniProtKB-KW"/>
</dbReference>
<comment type="caution">
    <text evidence="4">The sequence shown here is derived from an EMBL/GenBank/DDBJ whole genome shotgun (WGS) entry which is preliminary data.</text>
</comment>
<dbReference type="SUPFAM" id="SSF52042">
    <property type="entry name" value="Ribosomal protein L32e"/>
    <property type="match status" value="1"/>
</dbReference>
<protein>
    <submittedName>
        <fullName evidence="4">60S ribosomal protein L32</fullName>
    </submittedName>
</protein>
<dbReference type="CDD" id="cd00513">
    <property type="entry name" value="Ribosomal_L32_L32e"/>
    <property type="match status" value="1"/>
</dbReference>
<evidence type="ECO:0000256" key="2">
    <source>
        <dbReference type="ARBA" id="ARBA00022980"/>
    </source>
</evidence>
<gene>
    <name evidence="4" type="primary">RPL32_1</name>
    <name evidence="4" type="ORF">MFLAVUS_000311</name>
</gene>
<sequence>MVTPAVKHTIVKKRTATFKRHQSNRFMRVGVCILEYLESWRKPKGIDCNMRRRFKGQAPMPKIGYGSAKKTRNILPNGFRKFVVSNVRELNLLLMHNRSYAAEIAHNVSSKKRVSILERAAQLNVKVTNAGARLRSQE</sequence>
<dbReference type="InterPro" id="IPR036351">
    <property type="entry name" value="Ribosomal_eL32_sf"/>
</dbReference>
<dbReference type="EMBL" id="BAABUK010000002">
    <property type="protein sequence ID" value="GAA5806962.1"/>
    <property type="molecule type" value="Genomic_DNA"/>
</dbReference>
<evidence type="ECO:0000256" key="3">
    <source>
        <dbReference type="ARBA" id="ARBA00023274"/>
    </source>
</evidence>
<dbReference type="PANTHER" id="PTHR23413">
    <property type="entry name" value="60S RIBOSOMAL PROTEIN L32 AND DNA-DIRECTED RNA POLYMERASE II, SUBUNIT N"/>
    <property type="match status" value="1"/>
</dbReference>
<organism evidence="4 5">
    <name type="scientific">Mucor flavus</name>
    <dbReference type="NCBI Taxonomy" id="439312"/>
    <lineage>
        <taxon>Eukaryota</taxon>
        <taxon>Fungi</taxon>
        <taxon>Fungi incertae sedis</taxon>
        <taxon>Mucoromycota</taxon>
        <taxon>Mucoromycotina</taxon>
        <taxon>Mucoromycetes</taxon>
        <taxon>Mucorales</taxon>
        <taxon>Mucorineae</taxon>
        <taxon>Mucoraceae</taxon>
        <taxon>Mucor</taxon>
    </lineage>
</organism>
<evidence type="ECO:0000256" key="1">
    <source>
        <dbReference type="ARBA" id="ARBA00008431"/>
    </source>
</evidence>
<evidence type="ECO:0000313" key="4">
    <source>
        <dbReference type="EMBL" id="GAA5806962.1"/>
    </source>
</evidence>